<organism evidence="3">
    <name type="scientific">Capitella teleta</name>
    <name type="common">Polychaete worm</name>
    <dbReference type="NCBI Taxonomy" id="283909"/>
    <lineage>
        <taxon>Eukaryota</taxon>
        <taxon>Metazoa</taxon>
        <taxon>Spiralia</taxon>
        <taxon>Lophotrochozoa</taxon>
        <taxon>Annelida</taxon>
        <taxon>Polychaeta</taxon>
        <taxon>Sedentaria</taxon>
        <taxon>Scolecida</taxon>
        <taxon>Capitellidae</taxon>
        <taxon>Capitella</taxon>
    </lineage>
</organism>
<keyword evidence="1" id="KW-0175">Coiled coil</keyword>
<evidence type="ECO:0000313" key="4">
    <source>
        <dbReference type="EnsemblMetazoa" id="CapteP207246"/>
    </source>
</evidence>
<dbReference type="EMBL" id="KB309368">
    <property type="protein sequence ID" value="ELT94661.1"/>
    <property type="molecule type" value="Genomic_DNA"/>
</dbReference>
<dbReference type="EMBL" id="AMQN01012207">
    <property type="status" value="NOT_ANNOTATED_CDS"/>
    <property type="molecule type" value="Genomic_DNA"/>
</dbReference>
<proteinExistence type="predicted"/>
<evidence type="ECO:0000256" key="1">
    <source>
        <dbReference type="SAM" id="Coils"/>
    </source>
</evidence>
<accession>R7TT40</accession>
<dbReference type="HOGENOM" id="CLU_832220_0_0_1"/>
<sequence length="334" mass="37343">MDSRPRSFSDSGGSFPRSKRPRKSCDSQTSVFGGFFCSSFGSQIFDRLFRRPSKCDQNSKTFITETKSADLNSRTDFGSFTVEKYKIGSSESSFASLASTSTSGSYSVAAKEDNPVRNELDKQLVHLENLVRSLEDLEMRLADEQAMKECDEMITSLCADSTSTSSSFPSSVEGSYCLSGNDSNLLGGNLARSQESWPDGFKEAESGTDKHIKRVIILVHRPRSLMHANTSPQTRQLRALFLYSDSRVDEVLAAAEVLSPRGRASTPRGKPTLPLNRTPTPMPNEKKHLWCELCNSRLVELKKQAVKMWMPLQSRRQSHPYKQWLVPQLLTLTC</sequence>
<keyword evidence="5" id="KW-1185">Reference proteome</keyword>
<evidence type="ECO:0000313" key="3">
    <source>
        <dbReference type="EMBL" id="ELT94661.1"/>
    </source>
</evidence>
<reference evidence="4" key="3">
    <citation type="submission" date="2015-06" db="UniProtKB">
        <authorList>
            <consortium name="EnsemblMetazoa"/>
        </authorList>
    </citation>
    <scope>IDENTIFICATION</scope>
</reference>
<name>R7TT40_CAPTE</name>
<feature type="region of interest" description="Disordered" evidence="2">
    <location>
        <begin position="1"/>
        <end position="28"/>
    </location>
</feature>
<evidence type="ECO:0000313" key="5">
    <source>
        <dbReference type="Proteomes" id="UP000014760"/>
    </source>
</evidence>
<reference evidence="5" key="1">
    <citation type="submission" date="2012-12" db="EMBL/GenBank/DDBJ databases">
        <authorList>
            <person name="Hellsten U."/>
            <person name="Grimwood J."/>
            <person name="Chapman J.A."/>
            <person name="Shapiro H."/>
            <person name="Aerts A."/>
            <person name="Otillar R.P."/>
            <person name="Terry A.Y."/>
            <person name="Boore J.L."/>
            <person name="Simakov O."/>
            <person name="Marletaz F."/>
            <person name="Cho S.-J."/>
            <person name="Edsinger-Gonzales E."/>
            <person name="Havlak P."/>
            <person name="Kuo D.-H."/>
            <person name="Larsson T."/>
            <person name="Lv J."/>
            <person name="Arendt D."/>
            <person name="Savage R."/>
            <person name="Osoegawa K."/>
            <person name="de Jong P."/>
            <person name="Lindberg D.R."/>
            <person name="Seaver E.C."/>
            <person name="Weisblat D.A."/>
            <person name="Putnam N.H."/>
            <person name="Grigoriev I.V."/>
            <person name="Rokhsar D.S."/>
        </authorList>
    </citation>
    <scope>NUCLEOTIDE SEQUENCE</scope>
    <source>
        <strain evidence="5">I ESC-2004</strain>
    </source>
</reference>
<dbReference type="Proteomes" id="UP000014760">
    <property type="component" value="Unassembled WGS sequence"/>
</dbReference>
<protein>
    <submittedName>
        <fullName evidence="3 4">Uncharacterized protein</fullName>
    </submittedName>
</protein>
<feature type="region of interest" description="Disordered" evidence="2">
    <location>
        <begin position="261"/>
        <end position="281"/>
    </location>
</feature>
<dbReference type="EnsemblMetazoa" id="CapteT207246">
    <property type="protein sequence ID" value="CapteP207246"/>
    <property type="gene ID" value="CapteG207246"/>
</dbReference>
<evidence type="ECO:0000256" key="2">
    <source>
        <dbReference type="SAM" id="MobiDB-lite"/>
    </source>
</evidence>
<gene>
    <name evidence="3" type="ORF">CAPTEDRAFT_207246</name>
</gene>
<reference evidence="3 5" key="2">
    <citation type="journal article" date="2013" name="Nature">
        <title>Insights into bilaterian evolution from three spiralian genomes.</title>
        <authorList>
            <person name="Simakov O."/>
            <person name="Marletaz F."/>
            <person name="Cho S.J."/>
            <person name="Edsinger-Gonzales E."/>
            <person name="Havlak P."/>
            <person name="Hellsten U."/>
            <person name="Kuo D.H."/>
            <person name="Larsson T."/>
            <person name="Lv J."/>
            <person name="Arendt D."/>
            <person name="Savage R."/>
            <person name="Osoegawa K."/>
            <person name="de Jong P."/>
            <person name="Grimwood J."/>
            <person name="Chapman J.A."/>
            <person name="Shapiro H."/>
            <person name="Aerts A."/>
            <person name="Otillar R.P."/>
            <person name="Terry A.Y."/>
            <person name="Boore J.L."/>
            <person name="Grigoriev I.V."/>
            <person name="Lindberg D.R."/>
            <person name="Seaver E.C."/>
            <person name="Weisblat D.A."/>
            <person name="Putnam N.H."/>
            <person name="Rokhsar D.S."/>
        </authorList>
    </citation>
    <scope>NUCLEOTIDE SEQUENCE</scope>
    <source>
        <strain evidence="3 5">I ESC-2004</strain>
    </source>
</reference>
<dbReference type="AlphaFoldDB" id="R7TT40"/>
<dbReference type="OrthoDB" id="6156415at2759"/>
<feature type="coiled-coil region" evidence="1">
    <location>
        <begin position="117"/>
        <end position="147"/>
    </location>
</feature>